<reference evidence="2 3" key="1">
    <citation type="journal article" date="2018" name="New Phytol.">
        <title>Phylogenomics of Endogonaceae and evolution of mycorrhizas within Mucoromycota.</title>
        <authorList>
            <person name="Chang Y."/>
            <person name="Desiro A."/>
            <person name="Na H."/>
            <person name="Sandor L."/>
            <person name="Lipzen A."/>
            <person name="Clum A."/>
            <person name="Barry K."/>
            <person name="Grigoriev I.V."/>
            <person name="Martin F.M."/>
            <person name="Stajich J.E."/>
            <person name="Smith M.E."/>
            <person name="Bonito G."/>
            <person name="Spatafora J.W."/>
        </authorList>
    </citation>
    <scope>NUCLEOTIDE SEQUENCE [LARGE SCALE GENOMIC DNA]</scope>
    <source>
        <strain evidence="2 3">GMNB39</strain>
    </source>
</reference>
<feature type="region of interest" description="Disordered" evidence="1">
    <location>
        <begin position="120"/>
        <end position="175"/>
    </location>
</feature>
<dbReference type="AlphaFoldDB" id="A0A432ZXX7"/>
<dbReference type="Proteomes" id="UP000268093">
    <property type="component" value="Unassembled WGS sequence"/>
</dbReference>
<feature type="region of interest" description="Disordered" evidence="1">
    <location>
        <begin position="1"/>
        <end position="24"/>
    </location>
</feature>
<organism evidence="2 3">
    <name type="scientific">Jimgerdemannia flammicorona</name>
    <dbReference type="NCBI Taxonomy" id="994334"/>
    <lineage>
        <taxon>Eukaryota</taxon>
        <taxon>Fungi</taxon>
        <taxon>Fungi incertae sedis</taxon>
        <taxon>Mucoromycota</taxon>
        <taxon>Mucoromycotina</taxon>
        <taxon>Endogonomycetes</taxon>
        <taxon>Endogonales</taxon>
        <taxon>Endogonaceae</taxon>
        <taxon>Jimgerdemannia</taxon>
    </lineage>
</organism>
<accession>A0A432ZXX7</accession>
<evidence type="ECO:0000313" key="2">
    <source>
        <dbReference type="EMBL" id="RUO95361.1"/>
    </source>
</evidence>
<gene>
    <name evidence="2" type="ORF">BC936DRAFT_144279</name>
</gene>
<keyword evidence="3" id="KW-1185">Reference proteome</keyword>
<name>A0A432ZXX7_9FUNG</name>
<feature type="non-terminal residue" evidence="2">
    <location>
        <position position="175"/>
    </location>
</feature>
<comment type="caution">
    <text evidence="2">The sequence shown here is derived from an EMBL/GenBank/DDBJ whole genome shotgun (WGS) entry which is preliminary data.</text>
</comment>
<feature type="region of interest" description="Disordered" evidence="1">
    <location>
        <begin position="73"/>
        <end position="102"/>
    </location>
</feature>
<feature type="compositionally biased region" description="Polar residues" evidence="1">
    <location>
        <begin position="146"/>
        <end position="157"/>
    </location>
</feature>
<sequence length="175" mass="19329">TKIDNRANLPSPVTKVDNHANLPSPVTKIDNHANLPFPDYSKTEALSTYSGNTRGSLKEYENAMTKIDNYANLPSPVTKIDNRDNLPSPDYSKTEAHSTYSGNTIGSLKEYENVMTKIDNHTNLPSPVTKIDNRANLPSPDYSKTEALSTYSGNTRGSLKEYENASESQSSDENR</sequence>
<evidence type="ECO:0000256" key="1">
    <source>
        <dbReference type="SAM" id="MobiDB-lite"/>
    </source>
</evidence>
<feature type="compositionally biased region" description="Polar residues" evidence="1">
    <location>
        <begin position="165"/>
        <end position="175"/>
    </location>
</feature>
<evidence type="ECO:0000313" key="3">
    <source>
        <dbReference type="Proteomes" id="UP000268093"/>
    </source>
</evidence>
<dbReference type="EMBL" id="RBNI01031743">
    <property type="protein sequence ID" value="RUO95361.1"/>
    <property type="molecule type" value="Genomic_DNA"/>
</dbReference>
<protein>
    <submittedName>
        <fullName evidence="2">Uncharacterized protein</fullName>
    </submittedName>
</protein>
<proteinExistence type="predicted"/>
<feature type="non-terminal residue" evidence="2">
    <location>
        <position position="1"/>
    </location>
</feature>